<evidence type="ECO:0000313" key="2">
    <source>
        <dbReference type="Proteomes" id="UP000319613"/>
    </source>
</evidence>
<dbReference type="SUPFAM" id="SSF53271">
    <property type="entry name" value="PRTase-like"/>
    <property type="match status" value="1"/>
</dbReference>
<dbReference type="InterPro" id="IPR051910">
    <property type="entry name" value="ComF/GntX_DNA_util-trans"/>
</dbReference>
<evidence type="ECO:0000313" key="1">
    <source>
        <dbReference type="EMBL" id="TSC65463.1"/>
    </source>
</evidence>
<dbReference type="AlphaFoldDB" id="A0A554JAS2"/>
<sequence>MRQDFKLNTKTLNEQLLEMLFPTHCVGCREYGMLLCKNCWDNIDFLDDKYEEIISICSTKQPLIRKMLNALNCDLIKGLNTTAAELIFKFLLERQALPDESFVISYVPIHQRKQSIQGFNQSETIAQELGRLIGMPVLTLLKKTKENPSEYIAWNCKGSKILLIDTCLTKDTQIKDCAHILKQAGATQVSCLTFARDF</sequence>
<protein>
    <submittedName>
        <fullName evidence="1">ComF family protein</fullName>
    </submittedName>
</protein>
<organism evidence="1 2">
    <name type="scientific">Candidatus Doudnabacteria bacterium Gr01-1014_77</name>
    <dbReference type="NCBI Taxonomy" id="2017133"/>
    <lineage>
        <taxon>Bacteria</taxon>
        <taxon>Candidatus Doudnaibacteriota</taxon>
    </lineage>
</organism>
<dbReference type="PANTHER" id="PTHR47505">
    <property type="entry name" value="DNA UTILIZATION PROTEIN YHGH"/>
    <property type="match status" value="1"/>
</dbReference>
<name>A0A554JAS2_9BACT</name>
<proteinExistence type="predicted"/>
<dbReference type="InterPro" id="IPR029057">
    <property type="entry name" value="PRTase-like"/>
</dbReference>
<dbReference type="EMBL" id="VMFF01000044">
    <property type="protein sequence ID" value="TSC65463.1"/>
    <property type="molecule type" value="Genomic_DNA"/>
</dbReference>
<dbReference type="PANTHER" id="PTHR47505:SF1">
    <property type="entry name" value="DNA UTILIZATION PROTEIN YHGH"/>
    <property type="match status" value="1"/>
</dbReference>
<comment type="caution">
    <text evidence="1">The sequence shown here is derived from an EMBL/GenBank/DDBJ whole genome shotgun (WGS) entry which is preliminary data.</text>
</comment>
<accession>A0A554JAS2</accession>
<reference evidence="1 2" key="1">
    <citation type="submission" date="2017-07" db="EMBL/GenBank/DDBJ databases">
        <title>Mechanisms for carbon and nitrogen cycling indicate functional differentiation within the Candidate Phyla Radiation.</title>
        <authorList>
            <person name="Danczak R.E."/>
            <person name="Johnston M.D."/>
            <person name="Kenah C."/>
            <person name="Slattery M."/>
            <person name="Wrighton K.C."/>
            <person name="Wilkins M.J."/>
        </authorList>
    </citation>
    <scope>NUCLEOTIDE SEQUENCE [LARGE SCALE GENOMIC DNA]</scope>
    <source>
        <strain evidence="1">Gr01-1014_77</strain>
    </source>
</reference>
<gene>
    <name evidence="1" type="ORF">G01um101477_466</name>
</gene>
<dbReference type="Gene3D" id="3.40.50.2020">
    <property type="match status" value="1"/>
</dbReference>
<dbReference type="Proteomes" id="UP000319613">
    <property type="component" value="Unassembled WGS sequence"/>
</dbReference>